<dbReference type="Proteomes" id="UP000593564">
    <property type="component" value="Unassembled WGS sequence"/>
</dbReference>
<protein>
    <submittedName>
        <fullName evidence="2">Uncharacterized protein</fullName>
    </submittedName>
</protein>
<feature type="region of interest" description="Disordered" evidence="1">
    <location>
        <begin position="126"/>
        <end position="151"/>
    </location>
</feature>
<feature type="region of interest" description="Disordered" evidence="1">
    <location>
        <begin position="1"/>
        <end position="27"/>
    </location>
</feature>
<dbReference type="AlphaFoldDB" id="A0A7J7HQA7"/>
<name>A0A7J7HQA7_CAMSI</name>
<sequence>MEMSWRSETFVAESAESVENKPEGGAEGLIEVVRRPVDGYTRECQKNDDHAPTPGFVRSISGSSVQKPGVDLEVVLGPSPKWEQRVGLECKNSGLEVVNAKLLCGTKMLVGPVLINSNLSQTQEVEVCSKSELQRKKRKGKREKTSNRDDA</sequence>
<reference evidence="3" key="1">
    <citation type="journal article" date="2020" name="Nat. Commun.">
        <title>Genome assembly of wild tea tree DASZ reveals pedigree and selection history of tea varieties.</title>
        <authorList>
            <person name="Zhang W."/>
            <person name="Zhang Y."/>
            <person name="Qiu H."/>
            <person name="Guo Y."/>
            <person name="Wan H."/>
            <person name="Zhang X."/>
            <person name="Scossa F."/>
            <person name="Alseekh S."/>
            <person name="Zhang Q."/>
            <person name="Wang P."/>
            <person name="Xu L."/>
            <person name="Schmidt M.H."/>
            <person name="Jia X."/>
            <person name="Li D."/>
            <person name="Zhu A."/>
            <person name="Guo F."/>
            <person name="Chen W."/>
            <person name="Ni D."/>
            <person name="Usadel B."/>
            <person name="Fernie A.R."/>
            <person name="Wen W."/>
        </authorList>
    </citation>
    <scope>NUCLEOTIDE SEQUENCE [LARGE SCALE GENOMIC DNA]</scope>
    <source>
        <strain evidence="3">cv. G240</strain>
    </source>
</reference>
<gene>
    <name evidence="2" type="ORF">HYC85_007040</name>
</gene>
<evidence type="ECO:0000313" key="2">
    <source>
        <dbReference type="EMBL" id="KAF5954184.1"/>
    </source>
</evidence>
<evidence type="ECO:0000313" key="3">
    <source>
        <dbReference type="Proteomes" id="UP000593564"/>
    </source>
</evidence>
<organism evidence="2 3">
    <name type="scientific">Camellia sinensis</name>
    <name type="common">Tea plant</name>
    <name type="synonym">Thea sinensis</name>
    <dbReference type="NCBI Taxonomy" id="4442"/>
    <lineage>
        <taxon>Eukaryota</taxon>
        <taxon>Viridiplantae</taxon>
        <taxon>Streptophyta</taxon>
        <taxon>Embryophyta</taxon>
        <taxon>Tracheophyta</taxon>
        <taxon>Spermatophyta</taxon>
        <taxon>Magnoliopsida</taxon>
        <taxon>eudicotyledons</taxon>
        <taxon>Gunneridae</taxon>
        <taxon>Pentapetalae</taxon>
        <taxon>asterids</taxon>
        <taxon>Ericales</taxon>
        <taxon>Theaceae</taxon>
        <taxon>Camellia</taxon>
    </lineage>
</organism>
<accession>A0A7J7HQA7</accession>
<keyword evidence="3" id="KW-1185">Reference proteome</keyword>
<evidence type="ECO:0000256" key="1">
    <source>
        <dbReference type="SAM" id="MobiDB-lite"/>
    </source>
</evidence>
<dbReference type="EMBL" id="JACBKZ010000003">
    <property type="protein sequence ID" value="KAF5954184.1"/>
    <property type="molecule type" value="Genomic_DNA"/>
</dbReference>
<proteinExistence type="predicted"/>
<reference evidence="2 3" key="2">
    <citation type="submission" date="2020-07" db="EMBL/GenBank/DDBJ databases">
        <title>Genome assembly of wild tea tree DASZ reveals pedigree and selection history of tea varieties.</title>
        <authorList>
            <person name="Zhang W."/>
        </authorList>
    </citation>
    <scope>NUCLEOTIDE SEQUENCE [LARGE SCALE GENOMIC DNA]</scope>
    <source>
        <strain evidence="3">cv. G240</strain>
        <tissue evidence="2">Leaf</tissue>
    </source>
</reference>
<comment type="caution">
    <text evidence="2">The sequence shown here is derived from an EMBL/GenBank/DDBJ whole genome shotgun (WGS) entry which is preliminary data.</text>
</comment>